<evidence type="ECO:0000256" key="9">
    <source>
        <dbReference type="ARBA" id="ARBA00023136"/>
    </source>
</evidence>
<sequence>MGRVLGLDQARTGTTVTPTTGPGAPDRVRERRRLPLRLLAVAGVVLVGVGILAAAGLSGSLVYYRTPTELVTDTSLLGDRVRLGGLVVEGSVQRTGEGVRFALTDGVTDVAVVNSGQPRGVFQEGQGAVVEGRLGDDGVFRSDVLLVKHDNEYRAPADGTGRPAEDSG</sequence>
<dbReference type="SUPFAM" id="SSF82093">
    <property type="entry name" value="Heme chaperone CcmE"/>
    <property type="match status" value="1"/>
</dbReference>
<comment type="subcellular location">
    <subcellularLocation>
        <location evidence="1">Membrane</location>
    </subcellularLocation>
</comment>
<proteinExistence type="predicted"/>
<feature type="transmembrane region" description="Helical" evidence="12">
    <location>
        <begin position="38"/>
        <end position="64"/>
    </location>
</feature>
<keyword evidence="2 10" id="KW-0349">Heme</keyword>
<feature type="region of interest" description="Disordered" evidence="11">
    <location>
        <begin position="1"/>
        <end position="27"/>
    </location>
</feature>
<dbReference type="EMBL" id="FOND01000006">
    <property type="protein sequence ID" value="SFE82975.1"/>
    <property type="molecule type" value="Genomic_DNA"/>
</dbReference>
<dbReference type="Proteomes" id="UP000198589">
    <property type="component" value="Unassembled WGS sequence"/>
</dbReference>
<name>A0A1I2DR17_9ACTN</name>
<evidence type="ECO:0000256" key="6">
    <source>
        <dbReference type="ARBA" id="ARBA00022968"/>
    </source>
</evidence>
<evidence type="ECO:0000313" key="14">
    <source>
        <dbReference type="Proteomes" id="UP000198589"/>
    </source>
</evidence>
<feature type="binding site" description="axial binding residue" evidence="10">
    <location>
        <position position="153"/>
    </location>
    <ligand>
        <name>heme</name>
        <dbReference type="ChEBI" id="CHEBI:30413"/>
    </ligand>
    <ligandPart>
        <name>Fe</name>
        <dbReference type="ChEBI" id="CHEBI:18248"/>
    </ligandPart>
</feature>
<protein>
    <submittedName>
        <fullName evidence="13">Cytochrome c-type biogenesis protein CcmE</fullName>
    </submittedName>
</protein>
<evidence type="ECO:0000256" key="11">
    <source>
        <dbReference type="SAM" id="MobiDB-lite"/>
    </source>
</evidence>
<evidence type="ECO:0000256" key="7">
    <source>
        <dbReference type="ARBA" id="ARBA00022989"/>
    </source>
</evidence>
<keyword evidence="3 12" id="KW-0812">Transmembrane</keyword>
<dbReference type="InterPro" id="IPR004329">
    <property type="entry name" value="CcmE"/>
</dbReference>
<gene>
    <name evidence="13" type="ORF">SAMN05216574_10690</name>
</gene>
<dbReference type="GO" id="GO:0046872">
    <property type="term" value="F:metal ion binding"/>
    <property type="evidence" value="ECO:0007669"/>
    <property type="project" value="UniProtKB-KW"/>
</dbReference>
<keyword evidence="7 12" id="KW-1133">Transmembrane helix</keyword>
<evidence type="ECO:0000256" key="10">
    <source>
        <dbReference type="PIRSR" id="PIRSR604329-50"/>
    </source>
</evidence>
<evidence type="ECO:0000256" key="1">
    <source>
        <dbReference type="ARBA" id="ARBA00004370"/>
    </source>
</evidence>
<dbReference type="PANTHER" id="PTHR34128">
    <property type="entry name" value="CYTOCHROME C-TYPE BIOGENESIS PROTEIN CCME HOMOLOG, MITOCHONDRIAL"/>
    <property type="match status" value="1"/>
</dbReference>
<keyword evidence="5" id="KW-0201">Cytochrome c-type biogenesis</keyword>
<keyword evidence="8 10" id="KW-0408">Iron</keyword>
<dbReference type="GO" id="GO:0005886">
    <property type="term" value="C:plasma membrane"/>
    <property type="evidence" value="ECO:0007669"/>
    <property type="project" value="InterPro"/>
</dbReference>
<keyword evidence="9 12" id="KW-0472">Membrane</keyword>
<evidence type="ECO:0000256" key="12">
    <source>
        <dbReference type="SAM" id="Phobius"/>
    </source>
</evidence>
<evidence type="ECO:0000256" key="2">
    <source>
        <dbReference type="ARBA" id="ARBA00022617"/>
    </source>
</evidence>
<dbReference type="RefSeq" id="WP_175527194.1">
    <property type="nucleotide sequence ID" value="NZ_FOND01000006.1"/>
</dbReference>
<organism evidence="13 14">
    <name type="scientific">Blastococcus tunisiensis</name>
    <dbReference type="NCBI Taxonomy" id="1798228"/>
    <lineage>
        <taxon>Bacteria</taxon>
        <taxon>Bacillati</taxon>
        <taxon>Actinomycetota</taxon>
        <taxon>Actinomycetes</taxon>
        <taxon>Geodermatophilales</taxon>
        <taxon>Geodermatophilaceae</taxon>
        <taxon>Blastococcus</taxon>
    </lineage>
</organism>
<dbReference type="Gene3D" id="2.40.50.140">
    <property type="entry name" value="Nucleic acid-binding proteins"/>
    <property type="match status" value="1"/>
</dbReference>
<dbReference type="STRING" id="1798228.SAMN05216574_10690"/>
<evidence type="ECO:0000256" key="8">
    <source>
        <dbReference type="ARBA" id="ARBA00023004"/>
    </source>
</evidence>
<keyword evidence="14" id="KW-1185">Reference proteome</keyword>
<keyword evidence="4 10" id="KW-0479">Metal-binding</keyword>
<keyword evidence="6" id="KW-0735">Signal-anchor</keyword>
<feature type="compositionally biased region" description="Low complexity" evidence="11">
    <location>
        <begin position="12"/>
        <end position="25"/>
    </location>
</feature>
<dbReference type="GO" id="GO:0017003">
    <property type="term" value="P:protein-heme linkage"/>
    <property type="evidence" value="ECO:0007669"/>
    <property type="project" value="InterPro"/>
</dbReference>
<dbReference type="PANTHER" id="PTHR34128:SF2">
    <property type="entry name" value="CYTOCHROME C-TYPE BIOGENESIS PROTEIN CCME HOMOLOG, MITOCHONDRIAL"/>
    <property type="match status" value="1"/>
</dbReference>
<dbReference type="InterPro" id="IPR012340">
    <property type="entry name" value="NA-bd_OB-fold"/>
</dbReference>
<accession>A0A1I2DR17</accession>
<evidence type="ECO:0000313" key="13">
    <source>
        <dbReference type="EMBL" id="SFE82975.1"/>
    </source>
</evidence>
<feature type="binding site" description="covalent" evidence="10">
    <location>
        <position position="149"/>
    </location>
    <ligand>
        <name>heme</name>
        <dbReference type="ChEBI" id="CHEBI:30413"/>
    </ligand>
</feature>
<dbReference type="AlphaFoldDB" id="A0A1I2DR17"/>
<evidence type="ECO:0000256" key="5">
    <source>
        <dbReference type="ARBA" id="ARBA00022748"/>
    </source>
</evidence>
<dbReference type="GO" id="GO:0017004">
    <property type="term" value="P:cytochrome complex assembly"/>
    <property type="evidence" value="ECO:0007669"/>
    <property type="project" value="UniProtKB-KW"/>
</dbReference>
<dbReference type="GO" id="GO:0020037">
    <property type="term" value="F:heme binding"/>
    <property type="evidence" value="ECO:0007669"/>
    <property type="project" value="InterPro"/>
</dbReference>
<reference evidence="14" key="1">
    <citation type="submission" date="2016-10" db="EMBL/GenBank/DDBJ databases">
        <authorList>
            <person name="Varghese N."/>
            <person name="Submissions S."/>
        </authorList>
    </citation>
    <scope>NUCLEOTIDE SEQUENCE [LARGE SCALE GENOMIC DNA]</scope>
    <source>
        <strain evidence="14">DSM 46838</strain>
    </source>
</reference>
<dbReference type="Pfam" id="PF03100">
    <property type="entry name" value="CcmE"/>
    <property type="match status" value="1"/>
</dbReference>
<evidence type="ECO:0000256" key="4">
    <source>
        <dbReference type="ARBA" id="ARBA00022723"/>
    </source>
</evidence>
<dbReference type="InterPro" id="IPR036127">
    <property type="entry name" value="CcmE-like_sf"/>
</dbReference>
<evidence type="ECO:0000256" key="3">
    <source>
        <dbReference type="ARBA" id="ARBA00022692"/>
    </source>
</evidence>